<keyword evidence="2" id="KW-0732">Signal</keyword>
<feature type="chain" id="PRO_5046832235" evidence="2">
    <location>
        <begin position="29"/>
        <end position="55"/>
    </location>
</feature>
<evidence type="ECO:0000313" key="4">
    <source>
        <dbReference type="Proteomes" id="UP001596183"/>
    </source>
</evidence>
<keyword evidence="4" id="KW-1185">Reference proteome</keyword>
<comment type="caution">
    <text evidence="3">The sequence shown here is derived from an EMBL/GenBank/DDBJ whole genome shotgun (WGS) entry which is preliminary data.</text>
</comment>
<organism evidence="3 4">
    <name type="scientific">Streptomyces incanus</name>
    <dbReference type="NCBI Taxonomy" id="887453"/>
    <lineage>
        <taxon>Bacteria</taxon>
        <taxon>Bacillati</taxon>
        <taxon>Actinomycetota</taxon>
        <taxon>Actinomycetes</taxon>
        <taxon>Kitasatosporales</taxon>
        <taxon>Streptomycetaceae</taxon>
        <taxon>Streptomyces</taxon>
    </lineage>
</organism>
<protein>
    <submittedName>
        <fullName evidence="3">Uncharacterized protein</fullName>
    </submittedName>
</protein>
<reference evidence="4" key="1">
    <citation type="journal article" date="2019" name="Int. J. Syst. Evol. Microbiol.">
        <title>The Global Catalogue of Microorganisms (GCM) 10K type strain sequencing project: providing services to taxonomists for standard genome sequencing and annotation.</title>
        <authorList>
            <consortium name="The Broad Institute Genomics Platform"/>
            <consortium name="The Broad Institute Genome Sequencing Center for Infectious Disease"/>
            <person name="Wu L."/>
            <person name="Ma J."/>
        </authorList>
    </citation>
    <scope>NUCLEOTIDE SEQUENCE [LARGE SCALE GENOMIC DNA]</scope>
    <source>
        <strain evidence="4">JCM 13852</strain>
    </source>
</reference>
<feature type="signal peptide" evidence="2">
    <location>
        <begin position="1"/>
        <end position="28"/>
    </location>
</feature>
<sequence length="55" mass="5922">MLERIRTTRRYARGFVAAIAAVTALVLAANAGPAKATRSEEPDHRTTSPVEATVR</sequence>
<feature type="compositionally biased region" description="Basic and acidic residues" evidence="1">
    <location>
        <begin position="37"/>
        <end position="46"/>
    </location>
</feature>
<evidence type="ECO:0000256" key="2">
    <source>
        <dbReference type="SAM" id="SignalP"/>
    </source>
</evidence>
<accession>A0ABW0XEV7</accession>
<dbReference type="Proteomes" id="UP001596183">
    <property type="component" value="Unassembled WGS sequence"/>
</dbReference>
<dbReference type="RefSeq" id="WP_381204892.1">
    <property type="nucleotide sequence ID" value="NZ_JBHSPC010000011.1"/>
</dbReference>
<gene>
    <name evidence="3" type="ORF">ACFP2V_03005</name>
</gene>
<feature type="region of interest" description="Disordered" evidence="1">
    <location>
        <begin position="31"/>
        <end position="55"/>
    </location>
</feature>
<name>A0ABW0XEV7_9ACTN</name>
<proteinExistence type="predicted"/>
<evidence type="ECO:0000313" key="3">
    <source>
        <dbReference type="EMBL" id="MFC5669118.1"/>
    </source>
</evidence>
<evidence type="ECO:0000256" key="1">
    <source>
        <dbReference type="SAM" id="MobiDB-lite"/>
    </source>
</evidence>
<dbReference type="EMBL" id="JBHSPC010000011">
    <property type="protein sequence ID" value="MFC5669118.1"/>
    <property type="molecule type" value="Genomic_DNA"/>
</dbReference>